<comment type="subunit">
    <text evidence="8">Component of the replication restart primosome.</text>
</comment>
<dbReference type="GO" id="GO:0006302">
    <property type="term" value="P:double-strand break repair"/>
    <property type="evidence" value="ECO:0007669"/>
    <property type="project" value="InterPro"/>
</dbReference>
<dbReference type="GO" id="GO:0006270">
    <property type="term" value="P:DNA replication initiation"/>
    <property type="evidence" value="ECO:0007669"/>
    <property type="project" value="TreeGrafter"/>
</dbReference>
<dbReference type="AlphaFoldDB" id="A0A930PN98"/>
<dbReference type="GO" id="GO:1990077">
    <property type="term" value="C:primosome complex"/>
    <property type="evidence" value="ECO:0007669"/>
    <property type="project" value="UniProtKB-UniRule"/>
</dbReference>
<organism evidence="11 12">
    <name type="scientific">Rothia mucilaginosa</name>
    <dbReference type="NCBI Taxonomy" id="43675"/>
    <lineage>
        <taxon>Bacteria</taxon>
        <taxon>Bacillati</taxon>
        <taxon>Actinomycetota</taxon>
        <taxon>Actinomycetes</taxon>
        <taxon>Micrococcales</taxon>
        <taxon>Micrococcaceae</taxon>
        <taxon>Rothia</taxon>
    </lineage>
</organism>
<dbReference type="InterPro" id="IPR042115">
    <property type="entry name" value="PriA_3primeBD_sf"/>
</dbReference>
<comment type="similarity">
    <text evidence="8">Belongs to the helicase family. PriA subfamily.</text>
</comment>
<name>A0A930PN98_9MICC</name>
<feature type="binding site" evidence="8">
    <location>
        <position position="524"/>
    </location>
    <ligand>
        <name>Zn(2+)</name>
        <dbReference type="ChEBI" id="CHEBI:29105"/>
        <label>2</label>
    </ligand>
</feature>
<dbReference type="Pfam" id="PF17764">
    <property type="entry name" value="PriA_3primeBD"/>
    <property type="match status" value="1"/>
</dbReference>
<dbReference type="Gene3D" id="3.40.50.300">
    <property type="entry name" value="P-loop containing nucleotide triphosphate hydrolases"/>
    <property type="match status" value="1"/>
</dbReference>
<evidence type="ECO:0000256" key="7">
    <source>
        <dbReference type="ARBA" id="ARBA00023125"/>
    </source>
</evidence>
<keyword evidence="4 8" id="KW-0547">Nucleotide-binding</keyword>
<dbReference type="PANTHER" id="PTHR30580:SF0">
    <property type="entry name" value="PRIMOSOMAL PROTEIN N"/>
    <property type="match status" value="1"/>
</dbReference>
<evidence type="ECO:0000256" key="3">
    <source>
        <dbReference type="ARBA" id="ARBA00022723"/>
    </source>
</evidence>
<feature type="region of interest" description="Disordered" evidence="9">
    <location>
        <begin position="187"/>
        <end position="227"/>
    </location>
</feature>
<keyword evidence="5 8" id="KW-0862">Zinc</keyword>
<dbReference type="InterPro" id="IPR041222">
    <property type="entry name" value="PriA_3primeBD"/>
</dbReference>
<reference evidence="11" key="1">
    <citation type="submission" date="2020-04" db="EMBL/GenBank/DDBJ databases">
        <title>Deep metagenomics examines the oral microbiome during advanced dental caries in children, revealing novel taxa and co-occurrences with host molecules.</title>
        <authorList>
            <person name="Baker J.L."/>
            <person name="Morton J.T."/>
            <person name="Dinis M."/>
            <person name="Alvarez R."/>
            <person name="Tran N.C."/>
            <person name="Knight R."/>
            <person name="Edlund A."/>
        </authorList>
    </citation>
    <scope>NUCLEOTIDE SEQUENCE</scope>
    <source>
        <strain evidence="11">JCVI_29_bin.11</strain>
    </source>
</reference>
<dbReference type="HAMAP" id="MF_00983">
    <property type="entry name" value="PriA"/>
    <property type="match status" value="1"/>
</dbReference>
<keyword evidence="2 8" id="KW-0235">DNA replication</keyword>
<feature type="binding site" evidence="8">
    <location>
        <position position="515"/>
    </location>
    <ligand>
        <name>Zn(2+)</name>
        <dbReference type="ChEBI" id="CHEBI:29105"/>
        <label>1</label>
    </ligand>
</feature>
<keyword evidence="3 8" id="KW-0479">Metal-binding</keyword>
<dbReference type="InterPro" id="IPR005259">
    <property type="entry name" value="PriA"/>
</dbReference>
<feature type="binding site" evidence="8">
    <location>
        <position position="539"/>
    </location>
    <ligand>
        <name>Zn(2+)</name>
        <dbReference type="ChEBI" id="CHEBI:29105"/>
        <label>2</label>
    </ligand>
</feature>
<dbReference type="GO" id="GO:0008270">
    <property type="term" value="F:zinc ion binding"/>
    <property type="evidence" value="ECO:0007669"/>
    <property type="project" value="UniProtKB-UniRule"/>
</dbReference>
<gene>
    <name evidence="8" type="primary">priA</name>
    <name evidence="11" type="ORF">HXO58_01435</name>
</gene>
<dbReference type="PANTHER" id="PTHR30580">
    <property type="entry name" value="PRIMOSOMAL PROTEIN N"/>
    <property type="match status" value="1"/>
</dbReference>
<keyword evidence="1 8" id="KW-0639">Primosome</keyword>
<comment type="caution">
    <text evidence="11">The sequence shown here is derived from an EMBL/GenBank/DDBJ whole genome shotgun (WGS) entry which is preliminary data.</text>
</comment>
<keyword evidence="6 8" id="KW-0067">ATP-binding</keyword>
<feature type="binding site" evidence="8">
    <location>
        <position position="542"/>
    </location>
    <ligand>
        <name>Zn(2+)</name>
        <dbReference type="ChEBI" id="CHEBI:29105"/>
        <label>2</label>
    </ligand>
</feature>
<accession>A0A930PN98</accession>
<dbReference type="GO" id="GO:0006269">
    <property type="term" value="P:DNA replication, synthesis of primer"/>
    <property type="evidence" value="ECO:0007669"/>
    <property type="project" value="UniProtKB-KW"/>
</dbReference>
<dbReference type="InterPro" id="IPR027417">
    <property type="entry name" value="P-loop_NTPase"/>
</dbReference>
<feature type="binding site" evidence="8">
    <location>
        <position position="551"/>
    </location>
    <ligand>
        <name>Zn(2+)</name>
        <dbReference type="ChEBI" id="CHEBI:29105"/>
        <label>1</label>
    </ligand>
</feature>
<feature type="compositionally biased region" description="Low complexity" evidence="9">
    <location>
        <begin position="211"/>
        <end position="227"/>
    </location>
</feature>
<evidence type="ECO:0000313" key="11">
    <source>
        <dbReference type="EMBL" id="MBF1658485.1"/>
    </source>
</evidence>
<feature type="binding site" evidence="8">
    <location>
        <position position="521"/>
    </location>
    <ligand>
        <name>Zn(2+)</name>
        <dbReference type="ChEBI" id="CHEBI:29105"/>
        <label>2</label>
    </ligand>
</feature>
<feature type="binding site" evidence="8">
    <location>
        <position position="512"/>
    </location>
    <ligand>
        <name>Zn(2+)</name>
        <dbReference type="ChEBI" id="CHEBI:29105"/>
        <label>1</label>
    </ligand>
</feature>
<dbReference type="GO" id="GO:0043138">
    <property type="term" value="F:3'-5' DNA helicase activity"/>
    <property type="evidence" value="ECO:0007669"/>
    <property type="project" value="TreeGrafter"/>
</dbReference>
<protein>
    <recommendedName>
        <fullName evidence="8">Probable replication restart protein PriA</fullName>
    </recommendedName>
    <alternativeName>
        <fullName evidence="8">Putative ATP-dependent DNA helicase PriA</fullName>
    </alternativeName>
</protein>
<evidence type="ECO:0000256" key="6">
    <source>
        <dbReference type="ARBA" id="ARBA00022840"/>
    </source>
</evidence>
<dbReference type="EMBL" id="JABZXL010000002">
    <property type="protein sequence ID" value="MBF1658485.1"/>
    <property type="molecule type" value="Genomic_DNA"/>
</dbReference>
<dbReference type="GO" id="GO:0003677">
    <property type="term" value="F:DNA binding"/>
    <property type="evidence" value="ECO:0007669"/>
    <property type="project" value="UniProtKB-UniRule"/>
</dbReference>
<comment type="caution">
    <text evidence="8">As this protein does not have any detectable helicase domains, it probably does not have helicase activity.</text>
</comment>
<evidence type="ECO:0000256" key="9">
    <source>
        <dbReference type="SAM" id="MobiDB-lite"/>
    </source>
</evidence>
<feature type="binding site" evidence="8">
    <location>
        <position position="554"/>
    </location>
    <ligand>
        <name>Zn(2+)</name>
        <dbReference type="ChEBI" id="CHEBI:29105"/>
        <label>1</label>
    </ligand>
</feature>
<evidence type="ECO:0000259" key="10">
    <source>
        <dbReference type="Pfam" id="PF17764"/>
    </source>
</evidence>
<proteinExistence type="inferred from homology"/>
<evidence type="ECO:0000256" key="2">
    <source>
        <dbReference type="ARBA" id="ARBA00022705"/>
    </source>
</evidence>
<dbReference type="GO" id="GO:0006310">
    <property type="term" value="P:DNA recombination"/>
    <property type="evidence" value="ECO:0007669"/>
    <property type="project" value="InterPro"/>
</dbReference>
<evidence type="ECO:0000256" key="4">
    <source>
        <dbReference type="ARBA" id="ARBA00022741"/>
    </source>
</evidence>
<sequence length="808" mass="85967">MTQSSSESNSSAPLGAQQESLQQLDLLQGFPALRDALIPAAPEPVNVAAELEASGVPNPVARVRVDSTLPQVDRTFDYRVPAELSEDAVPGARVRVLFNGHELTGYIEERSATTDWTRTSLLPLKSVLSRVPSVAPEIFALAEALADRYASTVANVLRLAVPPRIAALDKKYAPLLPGYESAYLGDSAPVSTSDAPESAPVSAGAREKPQESLPESTESEPSTASSAAVSSATDPYAWLATPGAPAPFVLDPPALNPDAPDAASVFSDYENGAEFIEDVAAGAATRAVMTVLPGHLEHTWADVLATALATAATSGRGAIAVVPTAKNLDLLEAALAERLPADSFVRLSSDSTPHTRYHGFVKARLGQVPVVIGTRGAAYAPVANLGLVVCWDDGDSSLVEQRAPYCHARDVLLLRASAENTAALFAGFSMSSEAARLVRTRWASHVRAPRALVRDFSPRIFSTGSEFELARDPLAAMARIPHLAFEHARRALARGPVLVQVARSGYIPSFSCERCRMPARCGECSGPLSVASGSSVPSCSWCGHLAQQWRCSECGFTHWRYSAAGATRTAEELGRAFPNVPVISSAGDHVRASVGPEPALVVATPGAEPVAFGGYAAALLLDADKMLRFDSLRAPEAALRRWLNAAALVRPAALEGTVVTTASPSPVEQALVRWDPAWFAREELEERAQTGLPPAVRTAAVTGAEADVRAFMEEFLGSSALPERVREQLRIVGPVPLDQGYFAWSESLVEDSEEAPVQGDWRTLLFFSYGIAQQVTRELRATRATIAALKKNVGERPVQIRCDGLDVL</sequence>
<keyword evidence="7 8" id="KW-0238">DNA-binding</keyword>
<dbReference type="Gene3D" id="3.40.1440.60">
    <property type="entry name" value="PriA, 3(prime) DNA-binding domain"/>
    <property type="match status" value="1"/>
</dbReference>
<dbReference type="Proteomes" id="UP000713964">
    <property type="component" value="Unassembled WGS sequence"/>
</dbReference>
<comment type="function">
    <text evidence="8">Initiates the restart of stalled replication forks, which reloads the replicative helicase on sites other than the origin of replication. Recognizes and binds to abandoned replication forks and remodels them to uncover a helicase loading site. Promotes assembly of the primosome at these replication forks.</text>
</comment>
<evidence type="ECO:0000256" key="5">
    <source>
        <dbReference type="ARBA" id="ARBA00022833"/>
    </source>
</evidence>
<evidence type="ECO:0000256" key="8">
    <source>
        <dbReference type="HAMAP-Rule" id="MF_00983"/>
    </source>
</evidence>
<evidence type="ECO:0000256" key="1">
    <source>
        <dbReference type="ARBA" id="ARBA00022515"/>
    </source>
</evidence>
<dbReference type="GO" id="GO:0005524">
    <property type="term" value="F:ATP binding"/>
    <property type="evidence" value="ECO:0007669"/>
    <property type="project" value="UniProtKB-UniRule"/>
</dbReference>
<comment type="cofactor">
    <cofactor evidence="8">
        <name>Zn(2+)</name>
        <dbReference type="ChEBI" id="CHEBI:29105"/>
    </cofactor>
    <text evidence="8">Binds 2 zinc ions per subunit.</text>
</comment>
<feature type="domain" description="Primosomal protein N' 3' DNA-binding" evidence="10">
    <location>
        <begin position="68"/>
        <end position="162"/>
    </location>
</feature>
<evidence type="ECO:0000313" key="12">
    <source>
        <dbReference type="Proteomes" id="UP000713964"/>
    </source>
</evidence>